<name>A0A9Q3BNI9_9BASI</name>
<comment type="caution">
    <text evidence="1">The sequence shown here is derived from an EMBL/GenBank/DDBJ whole genome shotgun (WGS) entry which is preliminary data.</text>
</comment>
<organism evidence="1 2">
    <name type="scientific">Austropuccinia psidii MF-1</name>
    <dbReference type="NCBI Taxonomy" id="1389203"/>
    <lineage>
        <taxon>Eukaryota</taxon>
        <taxon>Fungi</taxon>
        <taxon>Dikarya</taxon>
        <taxon>Basidiomycota</taxon>
        <taxon>Pucciniomycotina</taxon>
        <taxon>Pucciniomycetes</taxon>
        <taxon>Pucciniales</taxon>
        <taxon>Sphaerophragmiaceae</taxon>
        <taxon>Austropuccinia</taxon>
    </lineage>
</organism>
<sequence length="82" mass="9164">MIQTLEYMIICFCANGLELKDSYGFTLNWCTLTPALELVYKTSIHASTVKTPAMLKGGWSPKVPVDPLKKDLVDIHLTQSSF</sequence>
<protein>
    <submittedName>
        <fullName evidence="1">Uncharacterized protein</fullName>
    </submittedName>
</protein>
<proteinExistence type="predicted"/>
<accession>A0A9Q3BNI9</accession>
<evidence type="ECO:0000313" key="1">
    <source>
        <dbReference type="EMBL" id="MBW0468544.1"/>
    </source>
</evidence>
<gene>
    <name evidence="1" type="ORF">O181_008259</name>
</gene>
<keyword evidence="2" id="KW-1185">Reference proteome</keyword>
<dbReference type="Proteomes" id="UP000765509">
    <property type="component" value="Unassembled WGS sequence"/>
</dbReference>
<dbReference type="OrthoDB" id="2273864at2759"/>
<dbReference type="AlphaFoldDB" id="A0A9Q3BNI9"/>
<dbReference type="EMBL" id="AVOT02001896">
    <property type="protein sequence ID" value="MBW0468544.1"/>
    <property type="molecule type" value="Genomic_DNA"/>
</dbReference>
<evidence type="ECO:0000313" key="2">
    <source>
        <dbReference type="Proteomes" id="UP000765509"/>
    </source>
</evidence>
<reference evidence="1" key="1">
    <citation type="submission" date="2021-03" db="EMBL/GenBank/DDBJ databases">
        <title>Draft genome sequence of rust myrtle Austropuccinia psidii MF-1, a brazilian biotype.</title>
        <authorList>
            <person name="Quecine M.C."/>
            <person name="Pachon D.M.R."/>
            <person name="Bonatelli M.L."/>
            <person name="Correr F.H."/>
            <person name="Franceschini L.M."/>
            <person name="Leite T.F."/>
            <person name="Margarido G.R.A."/>
            <person name="Almeida C.A."/>
            <person name="Ferrarezi J.A."/>
            <person name="Labate C.A."/>
        </authorList>
    </citation>
    <scope>NUCLEOTIDE SEQUENCE</scope>
    <source>
        <strain evidence="1">MF-1</strain>
    </source>
</reference>